<organism evidence="1 2">
    <name type="scientific">Spongiivirga citrea</name>
    <dbReference type="NCBI Taxonomy" id="1481457"/>
    <lineage>
        <taxon>Bacteria</taxon>
        <taxon>Pseudomonadati</taxon>
        <taxon>Bacteroidota</taxon>
        <taxon>Flavobacteriia</taxon>
        <taxon>Flavobacteriales</taxon>
        <taxon>Flavobacteriaceae</taxon>
        <taxon>Spongiivirga</taxon>
    </lineage>
</organism>
<accession>A0A6M0CN31</accession>
<name>A0A6M0CN31_9FLAO</name>
<comment type="caution">
    <text evidence="1">The sequence shown here is derived from an EMBL/GenBank/DDBJ whole genome shotgun (WGS) entry which is preliminary data.</text>
</comment>
<evidence type="ECO:0008006" key="3">
    <source>
        <dbReference type="Google" id="ProtNLM"/>
    </source>
</evidence>
<gene>
    <name evidence="1" type="ORF">GWK10_06725</name>
</gene>
<reference evidence="1 2" key="1">
    <citation type="submission" date="2020-01" db="EMBL/GenBank/DDBJ databases">
        <title>Spongiivirga citrea KCTC 32990T.</title>
        <authorList>
            <person name="Wang G."/>
        </authorList>
    </citation>
    <scope>NUCLEOTIDE SEQUENCE [LARGE SCALE GENOMIC DNA]</scope>
    <source>
        <strain evidence="1 2">KCTC 32990</strain>
    </source>
</reference>
<dbReference type="Proteomes" id="UP000474296">
    <property type="component" value="Unassembled WGS sequence"/>
</dbReference>
<proteinExistence type="predicted"/>
<protein>
    <recommendedName>
        <fullName evidence="3">TonB C-terminal domain-containing protein</fullName>
    </recommendedName>
</protein>
<evidence type="ECO:0000313" key="1">
    <source>
        <dbReference type="EMBL" id="NER16897.1"/>
    </source>
</evidence>
<dbReference type="EMBL" id="JAABOQ010000003">
    <property type="protein sequence ID" value="NER16897.1"/>
    <property type="molecule type" value="Genomic_DNA"/>
</dbReference>
<dbReference type="PROSITE" id="PS51257">
    <property type="entry name" value="PROKAR_LIPOPROTEIN"/>
    <property type="match status" value="1"/>
</dbReference>
<sequence length="162" mass="18160">MQTSIKCGFFMFLLIALVTSCDLFKGKEKATNEAVQQELAEIDWNVVDELPSFPQCQGLVGQEAKNCFEKVVTQHMLTHLGSQQFEISKSINDTIFVNMVITSDGEVQLKKIKQSALLQRELPELQEIIKASITKLPKALPAHKRGIPVTAKFVLPIYLNID</sequence>
<evidence type="ECO:0000313" key="2">
    <source>
        <dbReference type="Proteomes" id="UP000474296"/>
    </source>
</evidence>
<dbReference type="AlphaFoldDB" id="A0A6M0CN31"/>
<keyword evidence="2" id="KW-1185">Reference proteome</keyword>